<comment type="similarity">
    <text evidence="1">Belongs to the iron-containing alcohol dehydrogenase family.</text>
</comment>
<evidence type="ECO:0000313" key="6">
    <source>
        <dbReference type="EMBL" id="KAK7676379.1"/>
    </source>
</evidence>
<reference evidence="6 7" key="1">
    <citation type="submission" date="2022-09" db="EMBL/GenBank/DDBJ databases">
        <authorList>
            <person name="Palmer J.M."/>
        </authorList>
    </citation>
    <scope>NUCLEOTIDE SEQUENCE [LARGE SCALE GENOMIC DNA]</scope>
    <source>
        <strain evidence="6 7">DSM 7382</strain>
    </source>
</reference>
<organism evidence="6 7">
    <name type="scientific">Cerrena zonata</name>
    <dbReference type="NCBI Taxonomy" id="2478898"/>
    <lineage>
        <taxon>Eukaryota</taxon>
        <taxon>Fungi</taxon>
        <taxon>Dikarya</taxon>
        <taxon>Basidiomycota</taxon>
        <taxon>Agaricomycotina</taxon>
        <taxon>Agaricomycetes</taxon>
        <taxon>Polyporales</taxon>
        <taxon>Cerrenaceae</taxon>
        <taxon>Cerrena</taxon>
    </lineage>
</organism>
<dbReference type="Proteomes" id="UP001385951">
    <property type="component" value="Unassembled WGS sequence"/>
</dbReference>
<sequence length="381" mass="40872">MPHNPDKITERLFQAPLKYIQGPSAFRNAGKYLSALGNAPLLICDSVVYNIAGNDLVNNLRMASLNVTYAEFIGEISTQEIDRLTEYARSNHVDFVIGVGGGKTLDCAKVIAETIQTPVASLPTIAATDAPCSAVSVVYTPDGHFDHYKFMKKNPDIVLVDTSIIAKAPARFLASGMGDAIATHIEAKSCKQSVVPWGGLPTEVSGAISEKCEEILLKYGKVAYEANKVHAVTPAFEAVVEANTLLSGLGFESGGVAAAHSIHNGLTAIDALHGLLHGEKVAFGVVVHLILTNAPSSELEKYIEFMLTVDLPVTFELLGIPNVTDEELRAVAKLACSPRETIWSMDIGDSITEDKVFHAIKGADAASREYIRRANWVRAGL</sequence>
<dbReference type="PROSITE" id="PS00913">
    <property type="entry name" value="ADH_IRON_1"/>
    <property type="match status" value="1"/>
</dbReference>
<dbReference type="InterPro" id="IPR018211">
    <property type="entry name" value="ADH_Fe_CS"/>
</dbReference>
<proteinExistence type="inferred from homology"/>
<dbReference type="AlphaFoldDB" id="A0AAW0FB95"/>
<dbReference type="NCBIfam" id="NF006941">
    <property type="entry name" value="PRK09423.1"/>
    <property type="match status" value="1"/>
</dbReference>
<dbReference type="InterPro" id="IPR016205">
    <property type="entry name" value="Glycerol_DH"/>
</dbReference>
<gene>
    <name evidence="6" type="ORF">QCA50_020642</name>
</gene>
<dbReference type="SUPFAM" id="SSF56796">
    <property type="entry name" value="Dehydroquinate synthase-like"/>
    <property type="match status" value="1"/>
</dbReference>
<dbReference type="PIRSF" id="PIRSF000112">
    <property type="entry name" value="Glycerol_dehydrogenase"/>
    <property type="match status" value="1"/>
</dbReference>
<protein>
    <recommendedName>
        <fullName evidence="5">Alcohol dehydrogenase iron-type/glycerol dehydrogenase GldA domain-containing protein</fullName>
    </recommendedName>
</protein>
<evidence type="ECO:0000256" key="3">
    <source>
        <dbReference type="ARBA" id="ARBA00023002"/>
    </source>
</evidence>
<dbReference type="CDD" id="cd08170">
    <property type="entry name" value="GlyDH"/>
    <property type="match status" value="1"/>
</dbReference>
<accession>A0AAW0FB95</accession>
<dbReference type="PANTHER" id="PTHR43616:SF5">
    <property type="entry name" value="GLYCEROL DEHYDROGENASE 1"/>
    <property type="match status" value="1"/>
</dbReference>
<evidence type="ECO:0000256" key="2">
    <source>
        <dbReference type="ARBA" id="ARBA00022723"/>
    </source>
</evidence>
<keyword evidence="2" id="KW-0479">Metal-binding</keyword>
<dbReference type="GO" id="GO:0016614">
    <property type="term" value="F:oxidoreductase activity, acting on CH-OH group of donors"/>
    <property type="evidence" value="ECO:0007669"/>
    <property type="project" value="InterPro"/>
</dbReference>
<keyword evidence="3" id="KW-0560">Oxidoreductase</keyword>
<dbReference type="PANTHER" id="PTHR43616">
    <property type="entry name" value="GLYCEROL DEHYDROGENASE"/>
    <property type="match status" value="1"/>
</dbReference>
<keyword evidence="7" id="KW-1185">Reference proteome</keyword>
<feature type="domain" description="Alcohol dehydrogenase iron-type/glycerol dehydrogenase GldA" evidence="5">
    <location>
        <begin position="16"/>
        <end position="162"/>
    </location>
</feature>
<dbReference type="PROSITE" id="PS00060">
    <property type="entry name" value="ADH_IRON_2"/>
    <property type="match status" value="1"/>
</dbReference>
<evidence type="ECO:0000259" key="5">
    <source>
        <dbReference type="Pfam" id="PF00465"/>
    </source>
</evidence>
<dbReference type="GO" id="GO:0046872">
    <property type="term" value="F:metal ion binding"/>
    <property type="evidence" value="ECO:0007669"/>
    <property type="project" value="UniProtKB-KW"/>
</dbReference>
<dbReference type="EMBL" id="JASBNA010000119">
    <property type="protein sequence ID" value="KAK7676379.1"/>
    <property type="molecule type" value="Genomic_DNA"/>
</dbReference>
<comment type="caution">
    <text evidence="6">The sequence shown here is derived from an EMBL/GenBank/DDBJ whole genome shotgun (WGS) entry which is preliminary data.</text>
</comment>
<evidence type="ECO:0000256" key="4">
    <source>
        <dbReference type="ARBA" id="ARBA00023027"/>
    </source>
</evidence>
<dbReference type="Gene3D" id="1.20.1090.10">
    <property type="entry name" value="Dehydroquinate synthase-like - alpha domain"/>
    <property type="match status" value="1"/>
</dbReference>
<dbReference type="Pfam" id="PF00465">
    <property type="entry name" value="Fe-ADH"/>
    <property type="match status" value="1"/>
</dbReference>
<evidence type="ECO:0000313" key="7">
    <source>
        <dbReference type="Proteomes" id="UP001385951"/>
    </source>
</evidence>
<keyword evidence="4" id="KW-0520">NAD</keyword>
<name>A0AAW0FB95_9APHY</name>
<dbReference type="Gene3D" id="3.40.50.1970">
    <property type="match status" value="1"/>
</dbReference>
<evidence type="ECO:0000256" key="1">
    <source>
        <dbReference type="ARBA" id="ARBA00007358"/>
    </source>
</evidence>
<dbReference type="InterPro" id="IPR001670">
    <property type="entry name" value="ADH_Fe/GldA"/>
</dbReference>